<dbReference type="InterPro" id="IPR013154">
    <property type="entry name" value="ADH-like_N"/>
</dbReference>
<dbReference type="AlphaFoldDB" id="A0A9P7HHM1"/>
<keyword evidence="6" id="KW-0520">NAD</keyword>
<dbReference type="EMBL" id="JADFTT010000655">
    <property type="protein sequence ID" value="KAG5759495.1"/>
    <property type="molecule type" value="Genomic_DNA"/>
</dbReference>
<dbReference type="GO" id="GO:0046872">
    <property type="term" value="F:metal ion binding"/>
    <property type="evidence" value="ECO:0007669"/>
    <property type="project" value="UniProtKB-KW"/>
</dbReference>
<organism evidence="9 10">
    <name type="scientific">Fusarium xylarioides</name>
    <dbReference type="NCBI Taxonomy" id="221167"/>
    <lineage>
        <taxon>Eukaryota</taxon>
        <taxon>Fungi</taxon>
        <taxon>Dikarya</taxon>
        <taxon>Ascomycota</taxon>
        <taxon>Pezizomycotina</taxon>
        <taxon>Sordariomycetes</taxon>
        <taxon>Hypocreomycetidae</taxon>
        <taxon>Hypocreales</taxon>
        <taxon>Nectriaceae</taxon>
        <taxon>Fusarium</taxon>
        <taxon>Fusarium fujikuroi species complex</taxon>
    </lineage>
</organism>
<dbReference type="Proteomes" id="UP000750502">
    <property type="component" value="Unassembled WGS sequence"/>
</dbReference>
<feature type="domain" description="Alcohol dehydrogenase-like N-terminal" evidence="8">
    <location>
        <begin position="2"/>
        <end position="122"/>
    </location>
</feature>
<dbReference type="SUPFAM" id="SSF51735">
    <property type="entry name" value="NAD(P)-binding Rossmann-fold domains"/>
    <property type="match status" value="1"/>
</dbReference>
<reference evidence="9" key="1">
    <citation type="journal article" date="2020" name="bioRxiv">
        <title>Historical genomics reveals the evolutionary mechanisms behind multiple outbreaks of the host-specific coffee wilt pathogen Fusarium xylarioides.</title>
        <authorList>
            <person name="Peck D."/>
            <person name="Nowell R.W."/>
            <person name="Flood J."/>
            <person name="Ryan M.J."/>
            <person name="Barraclough T.G."/>
        </authorList>
    </citation>
    <scope>NUCLEOTIDE SEQUENCE</scope>
    <source>
        <strain evidence="9">IMI 127659i</strain>
    </source>
</reference>
<keyword evidence="3" id="KW-0479">Metal-binding</keyword>
<dbReference type="PANTHER" id="PTHR42940:SF8">
    <property type="entry name" value="VACUOLAR PROTEIN SORTING-ASSOCIATED PROTEIN 11"/>
    <property type="match status" value="1"/>
</dbReference>
<evidence type="ECO:0000256" key="3">
    <source>
        <dbReference type="ARBA" id="ARBA00022723"/>
    </source>
</evidence>
<keyword evidence="4" id="KW-0862">Zinc</keyword>
<evidence type="ECO:0000256" key="2">
    <source>
        <dbReference type="ARBA" id="ARBA00008072"/>
    </source>
</evidence>
<dbReference type="FunFam" id="3.40.50.720:FF:000039">
    <property type="entry name" value="Alcohol dehydrogenase AdhP"/>
    <property type="match status" value="1"/>
</dbReference>
<dbReference type="GO" id="GO:0005737">
    <property type="term" value="C:cytoplasm"/>
    <property type="evidence" value="ECO:0007669"/>
    <property type="project" value="TreeGrafter"/>
</dbReference>
<comment type="similarity">
    <text evidence="2">Belongs to the zinc-containing alcohol dehydrogenase family.</text>
</comment>
<keyword evidence="5" id="KW-0560">Oxidoreductase</keyword>
<dbReference type="OrthoDB" id="256333at2759"/>
<sequence length="338" mass="36171">MIKVEAASYCHTDAVLAAGKMAPNPPSFPHIGCHEFAGPVVALANPAVPLHFGDRVGVGGRSFRPYTTCFECIPGPSAANPDADPPGYSVYCPNSVNNGISGPGGFREYAVVDARQVALVPDGMSTIDTSVMMCAGLTIYPALKRCKLQRGQKVEIVGCGGGLGHLGLQFAIAMGFKVLGVDNADVPLTLARQTTSEARIVDARKEHAETVVKQLWEEDGRFDRGHMGLDAVIILPESQAAFTYGMKLLRNHGVCVVASFPEQPFQIAAQDLVFRDIAVIGSLVGSNKLLREMLQFTAQHEIRSSIKTYPLSRLNDMVAEYHNGGGGKLVIDMTMPDS</sequence>
<name>A0A9P7HHM1_9HYPO</name>
<evidence type="ECO:0000256" key="5">
    <source>
        <dbReference type="ARBA" id="ARBA00023002"/>
    </source>
</evidence>
<feature type="domain" description="Alcohol dehydrogenase-like C-terminal" evidence="7">
    <location>
        <begin position="162"/>
        <end position="298"/>
    </location>
</feature>
<evidence type="ECO:0000256" key="4">
    <source>
        <dbReference type="ARBA" id="ARBA00022833"/>
    </source>
</evidence>
<reference evidence="9" key="2">
    <citation type="submission" date="2020-10" db="EMBL/GenBank/DDBJ databases">
        <authorList>
            <person name="Peck L.D."/>
            <person name="Nowell R.W."/>
            <person name="Flood J."/>
            <person name="Ryan M.J."/>
            <person name="Barraclough T.G."/>
        </authorList>
    </citation>
    <scope>NUCLEOTIDE SEQUENCE</scope>
    <source>
        <strain evidence="9">IMI 127659i</strain>
    </source>
</reference>
<keyword evidence="10" id="KW-1185">Reference proteome</keyword>
<dbReference type="Gene3D" id="3.40.50.720">
    <property type="entry name" value="NAD(P)-binding Rossmann-like Domain"/>
    <property type="match status" value="1"/>
</dbReference>
<gene>
    <name evidence="9" type="ORF">H9Q72_012380</name>
</gene>
<dbReference type="SUPFAM" id="SSF50129">
    <property type="entry name" value="GroES-like"/>
    <property type="match status" value="1"/>
</dbReference>
<protein>
    <recommendedName>
        <fullName evidence="11">Enoyl reductase (ER) domain-containing protein</fullName>
    </recommendedName>
</protein>
<dbReference type="Pfam" id="PF00107">
    <property type="entry name" value="ADH_zinc_N"/>
    <property type="match status" value="1"/>
</dbReference>
<comment type="caution">
    <text evidence="9">The sequence shown here is derived from an EMBL/GenBank/DDBJ whole genome shotgun (WGS) entry which is preliminary data.</text>
</comment>
<evidence type="ECO:0008006" key="11">
    <source>
        <dbReference type="Google" id="ProtNLM"/>
    </source>
</evidence>
<dbReference type="InterPro" id="IPR013149">
    <property type="entry name" value="ADH-like_C"/>
</dbReference>
<comment type="cofactor">
    <cofactor evidence="1">
        <name>Zn(2+)</name>
        <dbReference type="ChEBI" id="CHEBI:29105"/>
    </cofactor>
</comment>
<evidence type="ECO:0000259" key="7">
    <source>
        <dbReference type="Pfam" id="PF00107"/>
    </source>
</evidence>
<evidence type="ECO:0000256" key="1">
    <source>
        <dbReference type="ARBA" id="ARBA00001947"/>
    </source>
</evidence>
<evidence type="ECO:0000313" key="10">
    <source>
        <dbReference type="Proteomes" id="UP000750502"/>
    </source>
</evidence>
<evidence type="ECO:0000259" key="8">
    <source>
        <dbReference type="Pfam" id="PF08240"/>
    </source>
</evidence>
<evidence type="ECO:0000313" key="9">
    <source>
        <dbReference type="EMBL" id="KAG5759495.1"/>
    </source>
</evidence>
<evidence type="ECO:0000256" key="6">
    <source>
        <dbReference type="ARBA" id="ARBA00023027"/>
    </source>
</evidence>
<dbReference type="GO" id="GO:0004022">
    <property type="term" value="F:alcohol dehydrogenase (NAD+) activity"/>
    <property type="evidence" value="ECO:0007669"/>
    <property type="project" value="TreeGrafter"/>
</dbReference>
<dbReference type="InterPro" id="IPR036291">
    <property type="entry name" value="NAD(P)-bd_dom_sf"/>
</dbReference>
<dbReference type="InterPro" id="IPR011032">
    <property type="entry name" value="GroES-like_sf"/>
</dbReference>
<accession>A0A9P7HHM1</accession>
<dbReference type="Pfam" id="PF08240">
    <property type="entry name" value="ADH_N"/>
    <property type="match status" value="1"/>
</dbReference>
<dbReference type="PANTHER" id="PTHR42940">
    <property type="entry name" value="ALCOHOL DEHYDROGENASE 1-RELATED"/>
    <property type="match status" value="1"/>
</dbReference>
<dbReference type="Gene3D" id="3.90.180.10">
    <property type="entry name" value="Medium-chain alcohol dehydrogenases, catalytic domain"/>
    <property type="match status" value="1"/>
</dbReference>
<proteinExistence type="inferred from homology"/>